<organism evidence="2 3">
    <name type="scientific">Pleurodeles waltl</name>
    <name type="common">Iberian ribbed newt</name>
    <dbReference type="NCBI Taxonomy" id="8319"/>
    <lineage>
        <taxon>Eukaryota</taxon>
        <taxon>Metazoa</taxon>
        <taxon>Chordata</taxon>
        <taxon>Craniata</taxon>
        <taxon>Vertebrata</taxon>
        <taxon>Euteleostomi</taxon>
        <taxon>Amphibia</taxon>
        <taxon>Batrachia</taxon>
        <taxon>Caudata</taxon>
        <taxon>Salamandroidea</taxon>
        <taxon>Salamandridae</taxon>
        <taxon>Pleurodelinae</taxon>
        <taxon>Pleurodeles</taxon>
    </lineage>
</organism>
<evidence type="ECO:0000313" key="3">
    <source>
        <dbReference type="Proteomes" id="UP001066276"/>
    </source>
</evidence>
<accession>A0AAV7MF39</accession>
<dbReference type="EMBL" id="JANPWB010000014">
    <property type="protein sequence ID" value="KAJ1101102.1"/>
    <property type="molecule type" value="Genomic_DNA"/>
</dbReference>
<dbReference type="AlphaFoldDB" id="A0AAV7MF39"/>
<keyword evidence="3" id="KW-1185">Reference proteome</keyword>
<feature type="compositionally biased region" description="Polar residues" evidence="1">
    <location>
        <begin position="46"/>
        <end position="55"/>
    </location>
</feature>
<evidence type="ECO:0000313" key="2">
    <source>
        <dbReference type="EMBL" id="KAJ1101102.1"/>
    </source>
</evidence>
<feature type="region of interest" description="Disordered" evidence="1">
    <location>
        <begin position="28"/>
        <end position="89"/>
    </location>
</feature>
<proteinExistence type="predicted"/>
<feature type="compositionally biased region" description="Basic and acidic residues" evidence="1">
    <location>
        <begin position="77"/>
        <end position="88"/>
    </location>
</feature>
<dbReference type="Proteomes" id="UP001066276">
    <property type="component" value="Chromosome 10"/>
</dbReference>
<comment type="caution">
    <text evidence="2">The sequence shown here is derived from an EMBL/GenBank/DDBJ whole genome shotgun (WGS) entry which is preliminary data.</text>
</comment>
<gene>
    <name evidence="2" type="ORF">NDU88_006175</name>
</gene>
<name>A0AAV7MF39_PLEWA</name>
<evidence type="ECO:0000256" key="1">
    <source>
        <dbReference type="SAM" id="MobiDB-lite"/>
    </source>
</evidence>
<sequence>MVSLGCVPNHIEICDGLTVGETAQQFPRGTIGSGVGDPAVHRPPASQATSATQGGVFNPLRYAPAGRRSAATAPAEEAQHGAERRRPAEVTVSAARFLCEVVTRKRCQDKEEHEDVGLTIFPAVCPPSSKKHFAK</sequence>
<protein>
    <submittedName>
        <fullName evidence="2">Uncharacterized protein</fullName>
    </submittedName>
</protein>
<reference evidence="2" key="1">
    <citation type="journal article" date="2022" name="bioRxiv">
        <title>Sequencing and chromosome-scale assembly of the giantPleurodeles waltlgenome.</title>
        <authorList>
            <person name="Brown T."/>
            <person name="Elewa A."/>
            <person name="Iarovenko S."/>
            <person name="Subramanian E."/>
            <person name="Araus A.J."/>
            <person name="Petzold A."/>
            <person name="Susuki M."/>
            <person name="Suzuki K.-i.T."/>
            <person name="Hayashi T."/>
            <person name="Toyoda A."/>
            <person name="Oliveira C."/>
            <person name="Osipova E."/>
            <person name="Leigh N.D."/>
            <person name="Simon A."/>
            <person name="Yun M.H."/>
        </authorList>
    </citation>
    <scope>NUCLEOTIDE SEQUENCE</scope>
    <source>
        <strain evidence="2">20211129_DDA</strain>
        <tissue evidence="2">Liver</tissue>
    </source>
</reference>